<organism evidence="9 10">
    <name type="scientific">Handroanthus impetiginosus</name>
    <dbReference type="NCBI Taxonomy" id="429701"/>
    <lineage>
        <taxon>Eukaryota</taxon>
        <taxon>Viridiplantae</taxon>
        <taxon>Streptophyta</taxon>
        <taxon>Embryophyta</taxon>
        <taxon>Tracheophyta</taxon>
        <taxon>Spermatophyta</taxon>
        <taxon>Magnoliopsida</taxon>
        <taxon>eudicotyledons</taxon>
        <taxon>Gunneridae</taxon>
        <taxon>Pentapetalae</taxon>
        <taxon>asterids</taxon>
        <taxon>lamiids</taxon>
        <taxon>Lamiales</taxon>
        <taxon>Bignoniaceae</taxon>
        <taxon>Crescentiina</taxon>
        <taxon>Tabebuia alliance</taxon>
        <taxon>Handroanthus</taxon>
    </lineage>
</organism>
<dbReference type="AlphaFoldDB" id="A0A2G9GZV7"/>
<evidence type="ECO:0000313" key="10">
    <source>
        <dbReference type="Proteomes" id="UP000231279"/>
    </source>
</evidence>
<proteinExistence type="inferred from homology"/>
<keyword evidence="4 8" id="KW-0812">Transmembrane</keyword>
<comment type="subcellular location">
    <subcellularLocation>
        <location evidence="1">Membrane</location>
    </subcellularLocation>
</comment>
<evidence type="ECO:0000256" key="4">
    <source>
        <dbReference type="ARBA" id="ARBA00022692"/>
    </source>
</evidence>
<feature type="transmembrane region" description="Helical" evidence="8">
    <location>
        <begin position="132"/>
        <end position="148"/>
    </location>
</feature>
<protein>
    <submittedName>
        <fullName evidence="9">Uncharacterized protein</fullName>
    </submittedName>
</protein>
<dbReference type="PANTHER" id="PTHR31376">
    <property type="entry name" value="OS09G0467300 PROTEIN-RELATED"/>
    <property type="match status" value="1"/>
</dbReference>
<dbReference type="STRING" id="429701.A0A2G9GZV7"/>
<reference evidence="10" key="1">
    <citation type="journal article" date="2018" name="Gigascience">
        <title>Genome assembly of the Pink Ipe (Handroanthus impetiginosus, Bignoniaceae), a highly valued, ecologically keystone Neotropical timber forest tree.</title>
        <authorList>
            <person name="Silva-Junior O.B."/>
            <person name="Grattapaglia D."/>
            <person name="Novaes E."/>
            <person name="Collevatti R.G."/>
        </authorList>
    </citation>
    <scope>NUCLEOTIDE SEQUENCE [LARGE SCALE GENOMIC DNA]</scope>
    <source>
        <strain evidence="10">cv. UFG-1</strain>
    </source>
</reference>
<accession>A0A2G9GZV7</accession>
<evidence type="ECO:0000256" key="8">
    <source>
        <dbReference type="SAM" id="Phobius"/>
    </source>
</evidence>
<keyword evidence="5 8" id="KW-1133">Transmembrane helix</keyword>
<dbReference type="EMBL" id="NKXS01003114">
    <property type="protein sequence ID" value="PIN10814.1"/>
    <property type="molecule type" value="Genomic_DNA"/>
</dbReference>
<gene>
    <name evidence="9" type="ORF">CDL12_16585</name>
</gene>
<dbReference type="GO" id="GO:0005345">
    <property type="term" value="F:purine nucleobase transmembrane transporter activity"/>
    <property type="evidence" value="ECO:0007669"/>
    <property type="project" value="UniProtKB-ARBA"/>
</dbReference>
<evidence type="ECO:0000256" key="5">
    <source>
        <dbReference type="ARBA" id="ARBA00022989"/>
    </source>
</evidence>
<dbReference type="OrthoDB" id="1865379at2759"/>
<dbReference type="InterPro" id="IPR030182">
    <property type="entry name" value="PUP_plant"/>
</dbReference>
<sequence length="178" mass="20038">MTLGAAALYGFTMPLVQLTYMKAKQPLTYSLVLQMQLIICFFATCFCTVGMLINKDFQAIPREAKVHDLGETKYYILLAFSPIIWQCFFLGANGVIFYGSSLLSSIVVTVTLPLTELLAVIIYHESFQAEKGISLFLSLWGFVSYFFGEVRNSKKNKRKKNISDDDNTTEIESTRPAP</sequence>
<evidence type="ECO:0000256" key="6">
    <source>
        <dbReference type="ARBA" id="ARBA00023136"/>
    </source>
</evidence>
<comment type="caution">
    <text evidence="9">The sequence shown here is derived from an EMBL/GenBank/DDBJ whole genome shotgun (WGS) entry which is preliminary data.</text>
</comment>
<dbReference type="GO" id="GO:0015211">
    <property type="term" value="F:purine nucleoside transmembrane transporter activity"/>
    <property type="evidence" value="ECO:0007669"/>
    <property type="project" value="InterPro"/>
</dbReference>
<comment type="similarity">
    <text evidence="2">Belongs to the purine permeases (TC 2.A.7.14) family.</text>
</comment>
<feature type="transmembrane region" description="Helical" evidence="8">
    <location>
        <begin position="31"/>
        <end position="53"/>
    </location>
</feature>
<evidence type="ECO:0000256" key="7">
    <source>
        <dbReference type="SAM" id="MobiDB-lite"/>
    </source>
</evidence>
<evidence type="ECO:0000256" key="1">
    <source>
        <dbReference type="ARBA" id="ARBA00004370"/>
    </source>
</evidence>
<feature type="transmembrane region" description="Helical" evidence="8">
    <location>
        <begin position="74"/>
        <end position="96"/>
    </location>
</feature>
<dbReference type="PANTHER" id="PTHR31376:SF1">
    <property type="entry name" value="PURINE PERMEASE 2"/>
    <property type="match status" value="1"/>
</dbReference>
<keyword evidence="6 8" id="KW-0472">Membrane</keyword>
<dbReference type="GO" id="GO:0016020">
    <property type="term" value="C:membrane"/>
    <property type="evidence" value="ECO:0007669"/>
    <property type="project" value="UniProtKB-SubCell"/>
</dbReference>
<feature type="region of interest" description="Disordered" evidence="7">
    <location>
        <begin position="156"/>
        <end position="178"/>
    </location>
</feature>
<keyword evidence="3" id="KW-0813">Transport</keyword>
<dbReference type="Proteomes" id="UP000231279">
    <property type="component" value="Unassembled WGS sequence"/>
</dbReference>
<keyword evidence="10" id="KW-1185">Reference proteome</keyword>
<name>A0A2G9GZV7_9LAMI</name>
<feature type="transmembrane region" description="Helical" evidence="8">
    <location>
        <begin position="102"/>
        <end position="123"/>
    </location>
</feature>
<dbReference type="Pfam" id="PF16913">
    <property type="entry name" value="PUNUT"/>
    <property type="match status" value="1"/>
</dbReference>
<evidence type="ECO:0000256" key="2">
    <source>
        <dbReference type="ARBA" id="ARBA00006213"/>
    </source>
</evidence>
<evidence type="ECO:0000256" key="3">
    <source>
        <dbReference type="ARBA" id="ARBA00022448"/>
    </source>
</evidence>
<evidence type="ECO:0000313" key="9">
    <source>
        <dbReference type="EMBL" id="PIN10814.1"/>
    </source>
</evidence>